<reference evidence="1 2" key="2">
    <citation type="submission" date="2016-06" db="EMBL/GenBank/DDBJ databases">
        <title>Pedobacter psychrophilus sp. nov., isolated from Antarctic fragmentary rock.</title>
        <authorList>
            <person name="Svec P."/>
        </authorList>
    </citation>
    <scope>NUCLEOTIDE SEQUENCE [LARGE SCALE GENOMIC DNA]</scope>
    <source>
        <strain evidence="1 2">CCM 8644</strain>
    </source>
</reference>
<comment type="caution">
    <text evidence="1">The sequence shown here is derived from an EMBL/GenBank/DDBJ whole genome shotgun (WGS) entry which is preliminary data.</text>
</comment>
<protein>
    <submittedName>
        <fullName evidence="1">Uncharacterized protein</fullName>
    </submittedName>
</protein>
<evidence type="ECO:0000313" key="2">
    <source>
        <dbReference type="Proteomes" id="UP000078459"/>
    </source>
</evidence>
<keyword evidence="2" id="KW-1185">Reference proteome</keyword>
<evidence type="ECO:0000313" key="1">
    <source>
        <dbReference type="EMBL" id="OAQ41973.1"/>
    </source>
</evidence>
<dbReference type="RefSeq" id="WP_068821005.1">
    <property type="nucleotide sequence ID" value="NZ_LWHJ01000011.1"/>
</dbReference>
<dbReference type="EMBL" id="LWHJ01000011">
    <property type="protein sequence ID" value="OAQ41973.1"/>
    <property type="molecule type" value="Genomic_DNA"/>
</dbReference>
<sequence>MKKVNLLRVFTLLLGFTLAFGFSAFKAVKTQGTAIRYVFDGTSSSQSKSAVNYTMLEVNDPEPDCSGSALPCIIEVDGNLQTWLNARTESQILSQASATKD</sequence>
<reference evidence="1 2" key="1">
    <citation type="submission" date="2016-04" db="EMBL/GenBank/DDBJ databases">
        <authorList>
            <person name="Evans L.H."/>
            <person name="Alamgir A."/>
            <person name="Owens N."/>
            <person name="Weber N.D."/>
            <person name="Virtaneva K."/>
            <person name="Barbian K."/>
            <person name="Babar A."/>
            <person name="Rosenke K."/>
        </authorList>
    </citation>
    <scope>NUCLEOTIDE SEQUENCE [LARGE SCALE GENOMIC DNA]</scope>
    <source>
        <strain evidence="1 2">CCM 8644</strain>
    </source>
</reference>
<dbReference type="Proteomes" id="UP000078459">
    <property type="component" value="Unassembled WGS sequence"/>
</dbReference>
<dbReference type="AlphaFoldDB" id="A0A179DN85"/>
<gene>
    <name evidence="1" type="ORF">A5893_02310</name>
</gene>
<dbReference type="OrthoDB" id="799040at2"/>
<organism evidence="1 2">
    <name type="scientific">Pedobacter psychrophilus</name>
    <dbReference type="NCBI Taxonomy" id="1826909"/>
    <lineage>
        <taxon>Bacteria</taxon>
        <taxon>Pseudomonadati</taxon>
        <taxon>Bacteroidota</taxon>
        <taxon>Sphingobacteriia</taxon>
        <taxon>Sphingobacteriales</taxon>
        <taxon>Sphingobacteriaceae</taxon>
        <taxon>Pedobacter</taxon>
    </lineage>
</organism>
<accession>A0A179DN85</accession>
<proteinExistence type="predicted"/>
<name>A0A179DN85_9SPHI</name>